<sequence>MISLFAALVLASSPPAAAPQAVSAPKLGEAYVMPRTAVRTIKAKSGGEYRIFVSWPEAPPPPGGYPILYLLDGNESFPVATTVAHGLGRYLAMEPGVIVGIGYPSETRRSFDYTPAVPPDRPTILPLGPSGGAEALLAFIADELQPSIEAELPVDPKRRTLSGYSLGGLFTLYTLFNRPDLFQTYVAGSPSIWFGQNEVLKLESGLAAKLRAARGGRRLFLSAGQYEQDPLPPPGGETEESRKFADISAKARMVDNARELAGRLDGLKEEGLTVHFQLAPGESHATGTYPAMRDALLGAFGPRQ</sequence>
<name>A0ABU3Q3Z5_9SPHN</name>
<organism evidence="4 5">
    <name type="scientific">Sphingosinicella rhizophila</name>
    <dbReference type="NCBI Taxonomy" id="3050082"/>
    <lineage>
        <taxon>Bacteria</taxon>
        <taxon>Pseudomonadati</taxon>
        <taxon>Pseudomonadota</taxon>
        <taxon>Alphaproteobacteria</taxon>
        <taxon>Sphingomonadales</taxon>
        <taxon>Sphingosinicellaceae</taxon>
        <taxon>Sphingosinicella</taxon>
    </lineage>
</organism>
<keyword evidence="3" id="KW-0732">Signal</keyword>
<dbReference type="EMBL" id="JAVUPU010000002">
    <property type="protein sequence ID" value="MDT9598147.1"/>
    <property type="molecule type" value="Genomic_DNA"/>
</dbReference>
<dbReference type="Gene3D" id="3.40.50.1820">
    <property type="entry name" value="alpha/beta hydrolase"/>
    <property type="match status" value="1"/>
</dbReference>
<dbReference type="SUPFAM" id="SSF53474">
    <property type="entry name" value="alpha/beta-Hydrolases"/>
    <property type="match status" value="1"/>
</dbReference>
<dbReference type="InterPro" id="IPR029058">
    <property type="entry name" value="AB_hydrolase_fold"/>
</dbReference>
<evidence type="ECO:0000313" key="5">
    <source>
        <dbReference type="Proteomes" id="UP001259572"/>
    </source>
</evidence>
<dbReference type="PANTHER" id="PTHR40841">
    <property type="entry name" value="SIDEROPHORE TRIACETYLFUSARININE C ESTERASE"/>
    <property type="match status" value="1"/>
</dbReference>
<dbReference type="Pfam" id="PF00756">
    <property type="entry name" value="Esterase"/>
    <property type="match status" value="1"/>
</dbReference>
<keyword evidence="2 4" id="KW-0378">Hydrolase</keyword>
<dbReference type="InterPro" id="IPR000801">
    <property type="entry name" value="Esterase-like"/>
</dbReference>
<comment type="similarity">
    <text evidence="1">Belongs to the esterase D family.</text>
</comment>
<evidence type="ECO:0000256" key="2">
    <source>
        <dbReference type="ARBA" id="ARBA00022801"/>
    </source>
</evidence>
<feature type="signal peptide" evidence="3">
    <location>
        <begin position="1"/>
        <end position="17"/>
    </location>
</feature>
<reference evidence="4 5" key="1">
    <citation type="submission" date="2023-05" db="EMBL/GenBank/DDBJ databases">
        <authorList>
            <person name="Guo Y."/>
        </authorList>
    </citation>
    <scope>NUCLEOTIDE SEQUENCE [LARGE SCALE GENOMIC DNA]</scope>
    <source>
        <strain evidence="4 5">GR2756</strain>
    </source>
</reference>
<evidence type="ECO:0000256" key="3">
    <source>
        <dbReference type="SAM" id="SignalP"/>
    </source>
</evidence>
<protein>
    <submittedName>
        <fullName evidence="4">Alpha/beta hydrolase-fold protein</fullName>
    </submittedName>
</protein>
<gene>
    <name evidence="4" type="ORF">RQX22_04175</name>
</gene>
<dbReference type="GO" id="GO:0016787">
    <property type="term" value="F:hydrolase activity"/>
    <property type="evidence" value="ECO:0007669"/>
    <property type="project" value="UniProtKB-KW"/>
</dbReference>
<keyword evidence="5" id="KW-1185">Reference proteome</keyword>
<feature type="chain" id="PRO_5046353960" evidence="3">
    <location>
        <begin position="18"/>
        <end position="304"/>
    </location>
</feature>
<dbReference type="InterPro" id="IPR052558">
    <property type="entry name" value="Siderophore_Hydrolase_D"/>
</dbReference>
<proteinExistence type="inferred from homology"/>
<dbReference type="RefSeq" id="WP_315723941.1">
    <property type="nucleotide sequence ID" value="NZ_JAVUPU010000002.1"/>
</dbReference>
<dbReference type="PANTHER" id="PTHR40841:SF2">
    <property type="entry name" value="SIDEROPHORE-DEGRADING ESTERASE (EUROFUNG)"/>
    <property type="match status" value="1"/>
</dbReference>
<comment type="caution">
    <text evidence="4">The sequence shown here is derived from an EMBL/GenBank/DDBJ whole genome shotgun (WGS) entry which is preliminary data.</text>
</comment>
<evidence type="ECO:0000256" key="1">
    <source>
        <dbReference type="ARBA" id="ARBA00005622"/>
    </source>
</evidence>
<evidence type="ECO:0000313" key="4">
    <source>
        <dbReference type="EMBL" id="MDT9598147.1"/>
    </source>
</evidence>
<accession>A0ABU3Q3Z5</accession>
<dbReference type="Proteomes" id="UP001259572">
    <property type="component" value="Unassembled WGS sequence"/>
</dbReference>